<gene>
    <name evidence="1" type="ORF">RFI_32876</name>
</gene>
<feature type="non-terminal residue" evidence="1">
    <location>
        <position position="122"/>
    </location>
</feature>
<name>X6LT20_RETFI</name>
<proteinExistence type="predicted"/>
<evidence type="ECO:0000313" key="2">
    <source>
        <dbReference type="Proteomes" id="UP000023152"/>
    </source>
</evidence>
<accession>X6LT20</accession>
<dbReference type="OrthoDB" id="6257037at2759"/>
<evidence type="ECO:0000313" key="1">
    <source>
        <dbReference type="EMBL" id="ETO04521.1"/>
    </source>
</evidence>
<protein>
    <submittedName>
        <fullName evidence="1">Uncharacterized protein</fullName>
    </submittedName>
</protein>
<organism evidence="1 2">
    <name type="scientific">Reticulomyxa filosa</name>
    <dbReference type="NCBI Taxonomy" id="46433"/>
    <lineage>
        <taxon>Eukaryota</taxon>
        <taxon>Sar</taxon>
        <taxon>Rhizaria</taxon>
        <taxon>Retaria</taxon>
        <taxon>Foraminifera</taxon>
        <taxon>Monothalamids</taxon>
        <taxon>Reticulomyxidae</taxon>
        <taxon>Reticulomyxa</taxon>
    </lineage>
</organism>
<sequence>MYYYMIFTNIFLIIQLFNGDLGIKFIPSNQKTKFNPLLYECDLHKLKIIEDTVKTLVRLFGDSITEELKQKIEKHHGNIETVTKDLVQQSIEKEVFKNHLILFDISLFEMMNKNKNKEYSKQ</sequence>
<keyword evidence="2" id="KW-1185">Reference proteome</keyword>
<dbReference type="Proteomes" id="UP000023152">
    <property type="component" value="Unassembled WGS sequence"/>
</dbReference>
<dbReference type="AlphaFoldDB" id="X6LT20"/>
<dbReference type="EMBL" id="ASPP01029254">
    <property type="protein sequence ID" value="ETO04521.1"/>
    <property type="molecule type" value="Genomic_DNA"/>
</dbReference>
<comment type="caution">
    <text evidence="1">The sequence shown here is derived from an EMBL/GenBank/DDBJ whole genome shotgun (WGS) entry which is preliminary data.</text>
</comment>
<reference evidence="1 2" key="1">
    <citation type="journal article" date="2013" name="Curr. Biol.">
        <title>The Genome of the Foraminiferan Reticulomyxa filosa.</title>
        <authorList>
            <person name="Glockner G."/>
            <person name="Hulsmann N."/>
            <person name="Schleicher M."/>
            <person name="Noegel A.A."/>
            <person name="Eichinger L."/>
            <person name="Gallinger C."/>
            <person name="Pawlowski J."/>
            <person name="Sierra R."/>
            <person name="Euteneuer U."/>
            <person name="Pillet L."/>
            <person name="Moustafa A."/>
            <person name="Platzer M."/>
            <person name="Groth M."/>
            <person name="Szafranski K."/>
            <person name="Schliwa M."/>
        </authorList>
    </citation>
    <scope>NUCLEOTIDE SEQUENCE [LARGE SCALE GENOMIC DNA]</scope>
</reference>